<dbReference type="AlphaFoldDB" id="A0A163EBH7"/>
<gene>
    <name evidence="2" type="ORF">ST47_g5259</name>
</gene>
<dbReference type="EMBL" id="JYNV01000192">
    <property type="protein sequence ID" value="KZM23615.1"/>
    <property type="molecule type" value="Genomic_DNA"/>
</dbReference>
<evidence type="ECO:0000313" key="2">
    <source>
        <dbReference type="EMBL" id="KZM23615.1"/>
    </source>
</evidence>
<evidence type="ECO:0000313" key="3">
    <source>
        <dbReference type="Proteomes" id="UP000076837"/>
    </source>
</evidence>
<comment type="caution">
    <text evidence="2">The sequence shown here is derived from an EMBL/GenBank/DDBJ whole genome shotgun (WGS) entry which is preliminary data.</text>
</comment>
<organism evidence="2 3">
    <name type="scientific">Didymella rabiei</name>
    <name type="common">Chickpea ascochyta blight fungus</name>
    <name type="synonym">Mycosphaerella rabiei</name>
    <dbReference type="NCBI Taxonomy" id="5454"/>
    <lineage>
        <taxon>Eukaryota</taxon>
        <taxon>Fungi</taxon>
        <taxon>Dikarya</taxon>
        <taxon>Ascomycota</taxon>
        <taxon>Pezizomycotina</taxon>
        <taxon>Dothideomycetes</taxon>
        <taxon>Pleosporomycetidae</taxon>
        <taxon>Pleosporales</taxon>
        <taxon>Pleosporineae</taxon>
        <taxon>Didymellaceae</taxon>
        <taxon>Ascochyta</taxon>
    </lineage>
</organism>
<protein>
    <submittedName>
        <fullName evidence="2">Catalytic</fullName>
    </submittedName>
</protein>
<feature type="region of interest" description="Disordered" evidence="1">
    <location>
        <begin position="796"/>
        <end position="815"/>
    </location>
</feature>
<keyword evidence="3" id="KW-1185">Reference proteome</keyword>
<accession>A0A163EBH7</accession>
<reference evidence="2 3" key="1">
    <citation type="journal article" date="2016" name="Sci. Rep.">
        <title>Draft genome sequencing and secretome analysis of fungal phytopathogen Ascochyta rabiei provides insight into the necrotrophic effector repertoire.</title>
        <authorList>
            <person name="Verma S."/>
            <person name="Gazara R.K."/>
            <person name="Nizam S."/>
            <person name="Parween S."/>
            <person name="Chattopadhyay D."/>
            <person name="Verma P.K."/>
        </authorList>
    </citation>
    <scope>NUCLEOTIDE SEQUENCE [LARGE SCALE GENOMIC DNA]</scope>
    <source>
        <strain evidence="2 3">ArDII</strain>
    </source>
</reference>
<proteinExistence type="predicted"/>
<evidence type="ECO:0000256" key="1">
    <source>
        <dbReference type="SAM" id="MobiDB-lite"/>
    </source>
</evidence>
<name>A0A163EBH7_DIDRA</name>
<sequence>MLFVVAGEVQDTCNESRSRLHLPDPPYDNHIYFDCRSSSHVIVTSPSPSSNLNIIGPHLLVVWPAGNSGLVAYFEPIDGVNGTLAPHLENSTSTGSTLELIYEPVQNSNHHVRVSNSINFNVPVVLTIPIFGSIRTIRDFAEGPSILDPDVQGGLRVSKSDSNGATINRTWFDNVTTTVLAFTPLGGAQSVTIDPDNNSLIFSVGTYQFNASFNYPHLEQLNQSEVLSPQSAGLIQQQPDQTTSLSFLSCEDKLLAGTWRFLTYFGRDSLISMLLMQPMLSEGENGAVEAVIGVVLERINRTDGTVFLEEVSQSGMSQSNFLVERLIQNCRLLTRPAYVSSANLSVPPNVDAITGDVTYYGVALEGNVVPPSNTSSPVVPVMNTDDCFRHFFLNTTEQTQLSAFLNQTADHILKPFPVGLASDVGLFVANSAYTGNATFAANFSRGDYHDTVVWGWQLAMMGSGLGRQLRWCASGDVPDFFNDTNLYDKALSAYNRLWELTEATIVQLSSKVSRQHHSAPSSNVPLPDTPTTPVTVKRTLSAPQAPKKARTKILEYLKPDVYKPEKKPIPKAPKAVLDALSRAGVRQSSSVRPKKGGKKTFPAPRKLHVAIVDGKTDMIILEYVPVRYLMRISSQAATVLEPKPWAGKFKIYGQYDFSALRSVVNAIAHRADIPVRTDDDTSSLAANSLTANLETYEACLRIGISSTHDSVRVLLKAVCAQISKSDITPDILHFVTYRLGREDAVFKHTANVLCYKRFTKTIPDISSFEKMVARNPALQKAMVQIDQAHKARREAINASKRKSMHRNGETGDETYVPTLDKMCEATVDVAPGIIANEQKEALLALLKTKAAGEKDGGSGGEAE</sequence>
<dbReference type="Proteomes" id="UP000076837">
    <property type="component" value="Unassembled WGS sequence"/>
</dbReference>